<dbReference type="SUPFAM" id="SSF54826">
    <property type="entry name" value="Enolase N-terminal domain-like"/>
    <property type="match status" value="1"/>
</dbReference>
<dbReference type="InterPro" id="IPR013342">
    <property type="entry name" value="Mandelate_racemase_C"/>
</dbReference>
<reference evidence="3 4" key="1">
    <citation type="submission" date="2018-11" db="EMBL/GenBank/DDBJ databases">
        <authorList>
            <person name="Mardanov A.V."/>
            <person name="Ravin N.V."/>
            <person name="Dedysh S.N."/>
        </authorList>
    </citation>
    <scope>NUCLEOTIDE SEQUENCE [LARGE SCALE GENOMIC DNA]</scope>
    <source>
        <strain evidence="3 4">AF10</strain>
    </source>
</reference>
<dbReference type="GO" id="GO:0016829">
    <property type="term" value="F:lyase activity"/>
    <property type="evidence" value="ECO:0007669"/>
    <property type="project" value="UniProtKB-KW"/>
</dbReference>
<dbReference type="SUPFAM" id="SSF51604">
    <property type="entry name" value="Enolase C-terminal domain-like"/>
    <property type="match status" value="1"/>
</dbReference>
<dbReference type="PANTHER" id="PTHR48080">
    <property type="entry name" value="D-GALACTONATE DEHYDRATASE-RELATED"/>
    <property type="match status" value="1"/>
</dbReference>
<evidence type="ECO:0000259" key="2">
    <source>
        <dbReference type="SMART" id="SM00922"/>
    </source>
</evidence>
<dbReference type="EMBL" id="RDSM01000001">
    <property type="protein sequence ID" value="RXH58418.1"/>
    <property type="molecule type" value="Genomic_DNA"/>
</dbReference>
<dbReference type="SMART" id="SM00922">
    <property type="entry name" value="MR_MLE"/>
    <property type="match status" value="1"/>
</dbReference>
<dbReference type="Pfam" id="PF02746">
    <property type="entry name" value="MR_MLE_N"/>
    <property type="match status" value="1"/>
</dbReference>
<dbReference type="PANTHER" id="PTHR48080:SF2">
    <property type="entry name" value="D-GALACTONATE DEHYDRATASE"/>
    <property type="match status" value="1"/>
</dbReference>
<evidence type="ECO:0000256" key="1">
    <source>
        <dbReference type="ARBA" id="ARBA00023239"/>
    </source>
</evidence>
<dbReference type="SFLD" id="SFLDS00001">
    <property type="entry name" value="Enolase"/>
    <property type="match status" value="1"/>
</dbReference>
<dbReference type="Pfam" id="PF13378">
    <property type="entry name" value="MR_MLE_C"/>
    <property type="match status" value="1"/>
</dbReference>
<dbReference type="InterPro" id="IPR013341">
    <property type="entry name" value="Mandelate_racemase_N_dom"/>
</dbReference>
<sequence length="459" mass="50970">MFGSKNSRYDRRGVLKSTLGLLAGGLIGPLAEKVEAQPAIRNANRNSSPSALKITDLRYTVVKKPGPSPCPIIRIDTNQGVYGLGEVRDVANYQYAMVLKSRILGENPLNVDFLFEKIAQFGGVSRQAGGVVAIEMALWDIVGKVYNIPIYQMLGGKWRDKIRIYADTPEADTPQEFAAIAKERKDRGLTWIKVDVGTVLLKGKPGTIMEAADQGSVEYDKRLPHQFTGNELTDKGIAVYCEYISTIRDAIGYEIPLSTDHLGHLGVNSIIRLGRAYEKYNLEWMEDVIPWWYTEQLKEITDATTTPTITGEDIYELADFEKLCSTHAVDKIHPDLSTSGGILRTHKIGDMAYKYGVPMAMHFAGTPVACMANVHCAAATRNFLALENHSLDVPWWNDLVNEVDKPIINKGYIAVPDTPGLGVTLNDDIMRQHLAPGVGYFEPTPMWDDKQSFDDQLFS</sequence>
<feature type="domain" description="Mandelate racemase/muconate lactonizing enzyme C-terminal" evidence="2">
    <location>
        <begin position="174"/>
        <end position="307"/>
    </location>
</feature>
<dbReference type="Gene3D" id="3.20.20.120">
    <property type="entry name" value="Enolase-like C-terminal domain"/>
    <property type="match status" value="1"/>
</dbReference>
<dbReference type="InterPro" id="IPR029065">
    <property type="entry name" value="Enolase_C-like"/>
</dbReference>
<evidence type="ECO:0000313" key="3">
    <source>
        <dbReference type="EMBL" id="RXH58418.1"/>
    </source>
</evidence>
<accession>A0A4Q0T8D9</accession>
<reference evidence="4" key="2">
    <citation type="submission" date="2019-02" db="EMBL/GenBank/DDBJ databases">
        <title>Granulicella sibirica sp. nov., a psychrotolerant acidobacterium isolated from an organic soil layer in forested tundra, West Siberia.</title>
        <authorList>
            <person name="Oshkin I.Y."/>
            <person name="Kulichevskaya I.S."/>
            <person name="Rijpstra W.I.C."/>
            <person name="Sinninghe Damste J.S."/>
            <person name="Rakitin A.L."/>
            <person name="Ravin N.V."/>
            <person name="Dedysh S.N."/>
        </authorList>
    </citation>
    <scope>NUCLEOTIDE SEQUENCE [LARGE SCALE GENOMIC DNA]</scope>
    <source>
        <strain evidence="4">AF10</strain>
    </source>
</reference>
<proteinExistence type="predicted"/>
<dbReference type="Proteomes" id="UP000289437">
    <property type="component" value="Unassembled WGS sequence"/>
</dbReference>
<comment type="caution">
    <text evidence="3">The sequence shown here is derived from an EMBL/GenBank/DDBJ whole genome shotgun (WGS) entry which is preliminary data.</text>
</comment>
<name>A0A4Q0T8D9_9BACT</name>
<dbReference type="OrthoDB" id="9775391at2"/>
<gene>
    <name evidence="3" type="ORF">GRAN_1728</name>
</gene>
<protein>
    <submittedName>
        <fullName evidence="3">Gluconate dehydratase</fullName>
    </submittedName>
</protein>
<dbReference type="InterPro" id="IPR036849">
    <property type="entry name" value="Enolase-like_C_sf"/>
</dbReference>
<evidence type="ECO:0000313" key="4">
    <source>
        <dbReference type="Proteomes" id="UP000289437"/>
    </source>
</evidence>
<dbReference type="SFLD" id="SFLDG00179">
    <property type="entry name" value="mandelate_racemase"/>
    <property type="match status" value="1"/>
</dbReference>
<dbReference type="CDD" id="cd03316">
    <property type="entry name" value="MR_like"/>
    <property type="match status" value="1"/>
</dbReference>
<dbReference type="Gene3D" id="3.30.390.10">
    <property type="entry name" value="Enolase-like, N-terminal domain"/>
    <property type="match status" value="1"/>
</dbReference>
<dbReference type="RefSeq" id="WP_128912418.1">
    <property type="nucleotide sequence ID" value="NZ_RDSM01000001.1"/>
</dbReference>
<keyword evidence="1" id="KW-0456">Lyase</keyword>
<dbReference type="InterPro" id="IPR034593">
    <property type="entry name" value="DgoD-like"/>
</dbReference>
<dbReference type="InterPro" id="IPR029017">
    <property type="entry name" value="Enolase-like_N"/>
</dbReference>
<organism evidence="3 4">
    <name type="scientific">Granulicella sibirica</name>
    <dbReference type="NCBI Taxonomy" id="2479048"/>
    <lineage>
        <taxon>Bacteria</taxon>
        <taxon>Pseudomonadati</taxon>
        <taxon>Acidobacteriota</taxon>
        <taxon>Terriglobia</taxon>
        <taxon>Terriglobales</taxon>
        <taxon>Acidobacteriaceae</taxon>
        <taxon>Granulicella</taxon>
    </lineage>
</organism>
<dbReference type="AlphaFoldDB" id="A0A4Q0T8D9"/>
<keyword evidence="4" id="KW-1185">Reference proteome</keyword>